<keyword evidence="1" id="KW-0175">Coiled coil</keyword>
<keyword evidence="3" id="KW-1185">Reference proteome</keyword>
<accession>A0ABY9WR40</accession>
<organism evidence="2 3">
    <name type="scientific">Archangium minus</name>
    <dbReference type="NCBI Taxonomy" id="83450"/>
    <lineage>
        <taxon>Bacteria</taxon>
        <taxon>Pseudomonadati</taxon>
        <taxon>Myxococcota</taxon>
        <taxon>Myxococcia</taxon>
        <taxon>Myxococcales</taxon>
        <taxon>Cystobacterineae</taxon>
        <taxon>Archangiaceae</taxon>
        <taxon>Archangium</taxon>
    </lineage>
</organism>
<gene>
    <name evidence="2" type="ORF">F0U60_17065</name>
</gene>
<evidence type="ECO:0000256" key="1">
    <source>
        <dbReference type="SAM" id="Coils"/>
    </source>
</evidence>
<proteinExistence type="predicted"/>
<evidence type="ECO:0000313" key="2">
    <source>
        <dbReference type="EMBL" id="WNG45619.1"/>
    </source>
</evidence>
<feature type="coiled-coil region" evidence="1">
    <location>
        <begin position="102"/>
        <end position="129"/>
    </location>
</feature>
<dbReference type="RefSeq" id="WP_395820817.1">
    <property type="nucleotide sequence ID" value="NZ_CP043494.1"/>
</dbReference>
<evidence type="ECO:0008006" key="4">
    <source>
        <dbReference type="Google" id="ProtNLM"/>
    </source>
</evidence>
<protein>
    <recommendedName>
        <fullName evidence="4">Lipoprotein</fullName>
    </recommendedName>
</protein>
<name>A0ABY9WR40_9BACT</name>
<reference evidence="2 3" key="1">
    <citation type="submission" date="2019-08" db="EMBL/GenBank/DDBJ databases">
        <title>Archangium and Cystobacter genomes.</title>
        <authorList>
            <person name="Chen I.-C.K."/>
            <person name="Wielgoss S."/>
        </authorList>
    </citation>
    <scope>NUCLEOTIDE SEQUENCE [LARGE SCALE GENOMIC DNA]</scope>
    <source>
        <strain evidence="2 3">Cbm 6</strain>
    </source>
</reference>
<dbReference type="Proteomes" id="UP001611383">
    <property type="component" value="Chromosome"/>
</dbReference>
<evidence type="ECO:0000313" key="3">
    <source>
        <dbReference type="Proteomes" id="UP001611383"/>
    </source>
</evidence>
<sequence length="296" mass="33266">MTQWTRPTERHRLWVPSPLLILLLASICTGGCRLNTPKGCTTTYTCCLENHPHETQVCNGLEGAEVSTFQLTSPTSQGISVNQTAVAATAGFTAGWAIGVLIQGDDDDLDELQDEFDELMQECADRAEQTVNRRRLMEGILTSAECNEVVGRDKNDKPVTRAMELGKEKHKEAFKCIKETLEGLIPGHLLIEQRYRIDKKRWRIKPLSKEEVDQLVRAGRKKELEGTVEPDVVVHSGEPTQARFVYEFKFPCVQGSSTTWTTYLRGPYAGSTQELVYWNAFGVRPSLVIPRKGIKR</sequence>
<dbReference type="EMBL" id="CP043494">
    <property type="protein sequence ID" value="WNG45619.1"/>
    <property type="molecule type" value="Genomic_DNA"/>
</dbReference>